<comment type="caution">
    <text evidence="1">The sequence shown here is derived from an EMBL/GenBank/DDBJ whole genome shotgun (WGS) entry which is preliminary data.</text>
</comment>
<keyword evidence="2" id="KW-1185">Reference proteome</keyword>
<reference evidence="1 2" key="1">
    <citation type="journal article" date="2019" name="Commun. Biol.">
        <title>The bagworm genome reveals a unique fibroin gene that provides high tensile strength.</title>
        <authorList>
            <person name="Kono N."/>
            <person name="Nakamura H."/>
            <person name="Ohtoshi R."/>
            <person name="Tomita M."/>
            <person name="Numata K."/>
            <person name="Arakawa K."/>
        </authorList>
    </citation>
    <scope>NUCLEOTIDE SEQUENCE [LARGE SCALE GENOMIC DNA]</scope>
</reference>
<sequence length="99" mass="10887">MGHQTLTEYEREVTASTVVFRTVIESSGGHSPPSDIVFLSKRAPVNLGVLDLRLTRPYGEKGTVDECLRKVNLLRATGDSSMMFRLGAIPLHDAPKSFN</sequence>
<proteinExistence type="predicted"/>
<protein>
    <submittedName>
        <fullName evidence="1">Uncharacterized protein</fullName>
    </submittedName>
</protein>
<evidence type="ECO:0000313" key="1">
    <source>
        <dbReference type="EMBL" id="GBP06384.1"/>
    </source>
</evidence>
<dbReference type="EMBL" id="BGZK01000022">
    <property type="protein sequence ID" value="GBP06384.1"/>
    <property type="molecule type" value="Genomic_DNA"/>
</dbReference>
<evidence type="ECO:0000313" key="2">
    <source>
        <dbReference type="Proteomes" id="UP000299102"/>
    </source>
</evidence>
<gene>
    <name evidence="1" type="ORF">EVAR_4537_1</name>
</gene>
<organism evidence="1 2">
    <name type="scientific">Eumeta variegata</name>
    <name type="common">Bagworm moth</name>
    <name type="synonym">Eumeta japonica</name>
    <dbReference type="NCBI Taxonomy" id="151549"/>
    <lineage>
        <taxon>Eukaryota</taxon>
        <taxon>Metazoa</taxon>
        <taxon>Ecdysozoa</taxon>
        <taxon>Arthropoda</taxon>
        <taxon>Hexapoda</taxon>
        <taxon>Insecta</taxon>
        <taxon>Pterygota</taxon>
        <taxon>Neoptera</taxon>
        <taxon>Endopterygota</taxon>
        <taxon>Lepidoptera</taxon>
        <taxon>Glossata</taxon>
        <taxon>Ditrysia</taxon>
        <taxon>Tineoidea</taxon>
        <taxon>Psychidae</taxon>
        <taxon>Oiketicinae</taxon>
        <taxon>Eumeta</taxon>
    </lineage>
</organism>
<dbReference type="Proteomes" id="UP000299102">
    <property type="component" value="Unassembled WGS sequence"/>
</dbReference>
<name>A0A4C1SWS5_EUMVA</name>
<accession>A0A4C1SWS5</accession>
<dbReference type="AlphaFoldDB" id="A0A4C1SWS5"/>